<comment type="caution">
    <text evidence="9">The sequence shown here is derived from an EMBL/GenBank/DDBJ whole genome shotgun (WGS) entry which is preliminary data.</text>
</comment>
<feature type="region of interest" description="Disordered" evidence="6">
    <location>
        <begin position="196"/>
        <end position="218"/>
    </location>
</feature>
<feature type="compositionally biased region" description="Polar residues" evidence="6">
    <location>
        <begin position="803"/>
        <end position="817"/>
    </location>
</feature>
<dbReference type="Pfam" id="PF00069">
    <property type="entry name" value="Pkinase"/>
    <property type="match status" value="1"/>
</dbReference>
<dbReference type="SUPFAM" id="SSF56112">
    <property type="entry name" value="Protein kinase-like (PK-like)"/>
    <property type="match status" value="1"/>
</dbReference>
<dbReference type="SMART" id="SM00220">
    <property type="entry name" value="S_TKc"/>
    <property type="match status" value="1"/>
</dbReference>
<keyword evidence="10" id="KW-1185">Reference proteome</keyword>
<dbReference type="InterPro" id="IPR008271">
    <property type="entry name" value="Ser/Thr_kinase_AS"/>
</dbReference>
<keyword evidence="3" id="KW-0418">Kinase</keyword>
<dbReference type="PANTHER" id="PTHR48016:SF56">
    <property type="entry name" value="MAPKK KINASE"/>
    <property type="match status" value="1"/>
</dbReference>
<gene>
    <name evidence="9" type="ORF">TCIL3000_0_44450</name>
</gene>
<dbReference type="OMA" id="CISIFME"/>
<dbReference type="GO" id="GO:0004672">
    <property type="term" value="F:protein kinase activity"/>
    <property type="evidence" value="ECO:0007669"/>
    <property type="project" value="InterPro"/>
</dbReference>
<evidence type="ECO:0000256" key="3">
    <source>
        <dbReference type="ARBA" id="ARBA00022777"/>
    </source>
</evidence>
<evidence type="ECO:0000256" key="7">
    <source>
        <dbReference type="SAM" id="Phobius"/>
    </source>
</evidence>
<feature type="binding site" evidence="5">
    <location>
        <position position="1169"/>
    </location>
    <ligand>
        <name>ATP</name>
        <dbReference type="ChEBI" id="CHEBI:30616"/>
    </ligand>
</feature>
<evidence type="ECO:0000256" key="2">
    <source>
        <dbReference type="ARBA" id="ARBA00022741"/>
    </source>
</evidence>
<evidence type="ECO:0000256" key="6">
    <source>
        <dbReference type="SAM" id="MobiDB-lite"/>
    </source>
</evidence>
<evidence type="ECO:0000256" key="5">
    <source>
        <dbReference type="PROSITE-ProRule" id="PRU10141"/>
    </source>
</evidence>
<evidence type="ECO:0000256" key="4">
    <source>
        <dbReference type="ARBA" id="ARBA00022840"/>
    </source>
</evidence>
<keyword evidence="1" id="KW-0808">Transferase</keyword>
<keyword evidence="2 5" id="KW-0547">Nucleotide-binding</keyword>
<feature type="domain" description="Protein kinase" evidence="8">
    <location>
        <begin position="1140"/>
        <end position="1423"/>
    </location>
</feature>
<feature type="compositionally biased region" description="Basic and acidic residues" evidence="6">
    <location>
        <begin position="270"/>
        <end position="280"/>
    </location>
</feature>
<accession>F9W947</accession>
<dbReference type="InterPro" id="IPR000719">
    <property type="entry name" value="Prot_kinase_dom"/>
</dbReference>
<dbReference type="InterPro" id="IPR011009">
    <property type="entry name" value="Kinase-like_dom_sf"/>
</dbReference>
<dbReference type="InterPro" id="IPR017441">
    <property type="entry name" value="Protein_kinase_ATP_BS"/>
</dbReference>
<feature type="compositionally biased region" description="Polar residues" evidence="6">
    <location>
        <begin position="79"/>
        <end position="89"/>
    </location>
</feature>
<dbReference type="Proteomes" id="UP000000702">
    <property type="component" value="Unassembled WGS sequence"/>
</dbReference>
<keyword evidence="7" id="KW-0812">Transmembrane</keyword>
<evidence type="ECO:0000313" key="10">
    <source>
        <dbReference type="Proteomes" id="UP000000702"/>
    </source>
</evidence>
<feature type="region of interest" description="Disordered" evidence="6">
    <location>
        <begin position="788"/>
        <end position="844"/>
    </location>
</feature>
<feature type="region of interest" description="Disordered" evidence="6">
    <location>
        <begin position="342"/>
        <end position="361"/>
    </location>
</feature>
<reference evidence="10" key="1">
    <citation type="submission" date="2011-07" db="EMBL/GenBank/DDBJ databases">
        <title>Divergent evolution of antigenic variation in African trypanosomes.</title>
        <authorList>
            <person name="Jackson A.P."/>
            <person name="Berry A."/>
            <person name="Allison H.C."/>
            <person name="Burton P."/>
            <person name="Anderson J."/>
            <person name="Aslett M."/>
            <person name="Brown R."/>
            <person name="Corton N."/>
            <person name="Harris D."/>
            <person name="Hauser H."/>
            <person name="Gamble J."/>
            <person name="Gilderthorp R."/>
            <person name="McQuillan J."/>
            <person name="Quail M.A."/>
            <person name="Sanders M."/>
            <person name="Van Tonder A."/>
            <person name="Ginger M.L."/>
            <person name="Donelson J.E."/>
            <person name="Field M.C."/>
            <person name="Barry J.D."/>
            <person name="Berriman M."/>
            <person name="Hertz-Fowler C."/>
        </authorList>
    </citation>
    <scope>NUCLEOTIDE SEQUENCE [LARGE SCALE GENOMIC DNA]</scope>
    <source>
        <strain evidence="10">IL3000</strain>
    </source>
</reference>
<proteinExistence type="predicted"/>
<dbReference type="GO" id="GO:0005524">
    <property type="term" value="F:ATP binding"/>
    <property type="evidence" value="ECO:0007669"/>
    <property type="project" value="UniProtKB-UniRule"/>
</dbReference>
<feature type="transmembrane region" description="Helical" evidence="7">
    <location>
        <begin position="660"/>
        <end position="682"/>
    </location>
</feature>
<dbReference type="PROSITE" id="PS00108">
    <property type="entry name" value="PROTEIN_KINASE_ST"/>
    <property type="match status" value="1"/>
</dbReference>
<reference evidence="9 10" key="2">
    <citation type="journal article" date="2012" name="Proc. Natl. Acad. Sci. U.S.A.">
        <title>Antigenic diversity is generated by distinct evolutionary mechanisms in African trypanosome species.</title>
        <authorList>
            <person name="Jackson A.P."/>
            <person name="Berry A."/>
            <person name="Aslett M."/>
            <person name="Allison H.C."/>
            <person name="Burton P."/>
            <person name="Vavrova-Anderson J."/>
            <person name="Brown R."/>
            <person name="Browne H."/>
            <person name="Corton N."/>
            <person name="Hauser H."/>
            <person name="Gamble J."/>
            <person name="Gilderthorp R."/>
            <person name="Marcello L."/>
            <person name="McQuillan J."/>
            <person name="Otto T.D."/>
            <person name="Quail M.A."/>
            <person name="Sanders M.J."/>
            <person name="van Tonder A."/>
            <person name="Ginger M.L."/>
            <person name="Field M.C."/>
            <person name="Barry J.D."/>
            <person name="Hertz-Fowler C."/>
            <person name="Berriman M."/>
        </authorList>
    </citation>
    <scope>NUCLEOTIDE SEQUENCE [LARGE SCALE GENOMIC DNA]</scope>
    <source>
        <strain evidence="9 10">IL3000</strain>
    </source>
</reference>
<dbReference type="EMBL" id="CAEQ01001260">
    <property type="protein sequence ID" value="CCD13737.1"/>
    <property type="molecule type" value="Genomic_DNA"/>
</dbReference>
<dbReference type="VEuPathDB" id="TriTrypDB:TcIL3000_0_44450"/>
<dbReference type="InterPro" id="IPR050538">
    <property type="entry name" value="MAP_kinase_kinase_kinase"/>
</dbReference>
<evidence type="ECO:0000313" key="9">
    <source>
        <dbReference type="EMBL" id="CCD13737.1"/>
    </source>
</evidence>
<keyword evidence="7" id="KW-0472">Membrane</keyword>
<feature type="region of interest" description="Disordered" evidence="6">
    <location>
        <begin position="1"/>
        <end position="101"/>
    </location>
</feature>
<sequence length="1523" mass="165107">MPPGEGVKESVKSRGGVYGNDLKTVTTGPKGNAEQSSSGSANMNGRSNTACGSGVLRKAPLRITADDTEKNDSKIKGRPSTSTRESLTAMTRGERGDSVEGVKGNVGTSILMSSSMLLAKTMCGRGKNRLDSTNPLVDSPGTCRVKRKTSFRRIHEVDNSKSVETGCGPVSRERVEDGHSNGAVADAGGVHSQHAARNAWESPNEVRKNRGASNTDTPGASAFMYSPLVCPVPFNDVDEPSIRDGPSNSEGIDGNVFTKASDPAASAMDTDGKKGDLRQSDSREMSTFALPIRQSSFACDPVSKRLSSSVRSSATVDNADKVDCPRSQPILRSASSSFRVPRLGVSPRGLNNAEHGGRCRDTTNERHHERLDGNQVMPDHGSGSVFHESFEISNTSKTVCTTKDQGPLSSSAHPTCFYPIYWNACGAREGSDVPVGNNSFVPLSSRILVGNSASREHCLPSNTQVSPRASHGRRESAEWWFKEPTVFCLSANLILLLERQESMKQNLEQGIGGTVPPGFGPNRGTTHAGSFCMDNSDDALADVGFICSQISYAVLDIKTVLLNPYFVRWSNREVRRLVSDVATAWDTHGRKADEFARAAYALLGAVSSECVGSITYTNLYYVWEAVGASTCAWVTVAVLCFATLGCIIALFASGAVFTSVHIAIASGGMALNLLAIGITLVLQSYNSLSTSVWKFCHKEMMKQVDAVQEHLCDDDMVVESEAVGAGEGGDGVMPNLMVYNSSRTRHRGGARQSYPPNQAEGLRDDGCVECSQQFSRAIHSQRCLVEGSSETGGISRREPPPSNTRAPVTVSGASSNFGRGDEHVSPRGDYTQQRRLDRHGSEGGWSQLTGNCWDDGFVGNNPFSGRALQLGSSNRLVAGGASGERQGITGDHAKEKDAPVRDHVDYCRYGGERSLRHGAAMEENNWEGEWQGTGFTGTHLSPREGVWAGLRDARKHLFDAPGPAMDSRAVCSTSANRKGAPDCSTVSSTNSFQNSLVIGDYEMFSVTALVCCSDHAVTHELFVNLWSRNIYILQRSRLEDIDVVFHSCTDQSKIILIHVPDIDSNELMTALSWLNNERRMVFFFASSGSDIPSAVPEKYQLSLPLTWRTIEQELLASMFTDEMYLKALSNLSGQFKVSRYTLGRRLGGGAFGNVFEVEIEHIGGRCAVKRMYLRGAHGGANGSKRNIQVREIFREVEIMRILDHPNIVHFLFCECDGKCVSIFMEMCAGGSLGDLINHGEIRGADHVISILRELISAVLYLHERNIIHRDLKPENILFHQDHVKVSDFGTAVMKKDNLTNTKGTLAYMAPEVVLGERYGRSCDIWSVGCIAAELLGILHGFNAGRANQRTVHKTHTQASPKKQDAAPPLGLPQLCEKYREMDLDSTLAFECDQPVVADFLGRCFRRDPRKRSGSKELLRHPLLNAQKGSPLWEWLNDVTGRRRALPSAYRGTTVILTSVVAPGGNKTNGGGGDASVHGGDATDGGVCMTCVSHVASMSVASLQSDKEEEESASWDSGDAEQRC</sequence>
<feature type="compositionally biased region" description="Basic and acidic residues" evidence="6">
    <location>
        <begin position="1"/>
        <end position="12"/>
    </location>
</feature>
<name>F9W947_TRYCI</name>
<keyword evidence="7" id="KW-1133">Transmembrane helix</keyword>
<dbReference type="Gene3D" id="1.10.510.10">
    <property type="entry name" value="Transferase(Phosphotransferase) domain 1"/>
    <property type="match status" value="1"/>
</dbReference>
<protein>
    <submittedName>
        <fullName evidence="9">WGS project CAEQ00000000 data, annotated contig 1816</fullName>
    </submittedName>
</protein>
<keyword evidence="4 5" id="KW-0067">ATP-binding</keyword>
<evidence type="ECO:0000259" key="8">
    <source>
        <dbReference type="PROSITE" id="PS50011"/>
    </source>
</evidence>
<organism evidence="9 10">
    <name type="scientific">Trypanosoma congolense (strain IL3000)</name>
    <dbReference type="NCBI Taxonomy" id="1068625"/>
    <lineage>
        <taxon>Eukaryota</taxon>
        <taxon>Discoba</taxon>
        <taxon>Euglenozoa</taxon>
        <taxon>Kinetoplastea</taxon>
        <taxon>Metakinetoplastina</taxon>
        <taxon>Trypanosomatida</taxon>
        <taxon>Trypanosomatidae</taxon>
        <taxon>Trypanosoma</taxon>
        <taxon>Nannomonas</taxon>
    </lineage>
</organism>
<feature type="compositionally biased region" description="Basic and acidic residues" evidence="6">
    <location>
        <begin position="819"/>
        <end position="841"/>
    </location>
</feature>
<dbReference type="Gene3D" id="3.30.200.20">
    <property type="entry name" value="Phosphorylase Kinase, domain 1"/>
    <property type="match status" value="1"/>
</dbReference>
<feature type="transmembrane region" description="Helical" evidence="7">
    <location>
        <begin position="632"/>
        <end position="653"/>
    </location>
</feature>
<dbReference type="PROSITE" id="PS50011">
    <property type="entry name" value="PROTEIN_KINASE_DOM"/>
    <property type="match status" value="1"/>
</dbReference>
<feature type="region of interest" description="Disordered" evidence="6">
    <location>
        <begin position="1501"/>
        <end position="1523"/>
    </location>
</feature>
<feature type="region of interest" description="Disordered" evidence="6">
    <location>
        <begin position="245"/>
        <end position="280"/>
    </location>
</feature>
<feature type="compositionally biased region" description="Polar residues" evidence="6">
    <location>
        <begin position="23"/>
        <end position="51"/>
    </location>
</feature>
<dbReference type="PANTHER" id="PTHR48016">
    <property type="entry name" value="MAP KINASE KINASE KINASE SSK2-RELATED-RELATED"/>
    <property type="match status" value="1"/>
</dbReference>
<dbReference type="PROSITE" id="PS00107">
    <property type="entry name" value="PROTEIN_KINASE_ATP"/>
    <property type="match status" value="1"/>
</dbReference>
<evidence type="ECO:0000256" key="1">
    <source>
        <dbReference type="ARBA" id="ARBA00022679"/>
    </source>
</evidence>
<feature type="compositionally biased region" description="Basic and acidic residues" evidence="6">
    <location>
        <begin position="64"/>
        <end position="75"/>
    </location>
</feature>